<comment type="caution">
    <text evidence="1">The sequence shown here is derived from an EMBL/GenBank/DDBJ whole genome shotgun (WGS) entry which is preliminary data.</text>
</comment>
<name>A0ACC2PNI0_9HYME</name>
<proteinExistence type="predicted"/>
<dbReference type="Proteomes" id="UP001239111">
    <property type="component" value="Chromosome 1"/>
</dbReference>
<evidence type="ECO:0000313" key="2">
    <source>
        <dbReference type="Proteomes" id="UP001239111"/>
    </source>
</evidence>
<dbReference type="EMBL" id="CM056741">
    <property type="protein sequence ID" value="KAJ8684869.1"/>
    <property type="molecule type" value="Genomic_DNA"/>
</dbReference>
<protein>
    <submittedName>
        <fullName evidence="1">Uncharacterized protein</fullName>
    </submittedName>
</protein>
<sequence>MLRHDDPSQRRRRNPNRHMTLEDHVDYQAQAERDYSPPPGPATLSRAVPAPAGPWQEKIHRLADEAARVARMGDQSPPAPARPPTPERQNPRPGETSPRRQGPDQ</sequence>
<evidence type="ECO:0000313" key="1">
    <source>
        <dbReference type="EMBL" id="KAJ8684869.1"/>
    </source>
</evidence>
<accession>A0ACC2PNI0</accession>
<keyword evidence="2" id="KW-1185">Reference proteome</keyword>
<reference evidence="1" key="1">
    <citation type="submission" date="2023-04" db="EMBL/GenBank/DDBJ databases">
        <title>A chromosome-level genome assembly of the parasitoid wasp Eretmocerus hayati.</title>
        <authorList>
            <person name="Zhong Y."/>
            <person name="Liu S."/>
            <person name="Liu Y."/>
        </authorList>
    </citation>
    <scope>NUCLEOTIDE SEQUENCE</scope>
    <source>
        <strain evidence="1">ZJU_SS_LIU_2023</strain>
    </source>
</reference>
<organism evidence="1 2">
    <name type="scientific">Eretmocerus hayati</name>
    <dbReference type="NCBI Taxonomy" id="131215"/>
    <lineage>
        <taxon>Eukaryota</taxon>
        <taxon>Metazoa</taxon>
        <taxon>Ecdysozoa</taxon>
        <taxon>Arthropoda</taxon>
        <taxon>Hexapoda</taxon>
        <taxon>Insecta</taxon>
        <taxon>Pterygota</taxon>
        <taxon>Neoptera</taxon>
        <taxon>Endopterygota</taxon>
        <taxon>Hymenoptera</taxon>
        <taxon>Apocrita</taxon>
        <taxon>Proctotrupomorpha</taxon>
        <taxon>Chalcidoidea</taxon>
        <taxon>Aphelinidae</taxon>
        <taxon>Aphelininae</taxon>
        <taxon>Eretmocerus</taxon>
    </lineage>
</organism>
<gene>
    <name evidence="1" type="ORF">QAD02_020662</name>
</gene>